<dbReference type="Proteomes" id="UP000001877">
    <property type="component" value="Chromosome"/>
</dbReference>
<dbReference type="STRING" id="358681.BBR47_17190"/>
<dbReference type="eggNOG" id="ENOG5033N0I">
    <property type="taxonomic scope" value="Bacteria"/>
</dbReference>
<reference evidence="2 3" key="1">
    <citation type="submission" date="2005-03" db="EMBL/GenBank/DDBJ databases">
        <title>Brevibacillus brevis strain 47, complete genome.</title>
        <authorList>
            <person name="Hosoyama A."/>
            <person name="Yamada R."/>
            <person name="Hongo Y."/>
            <person name="Terui Y."/>
            <person name="Ankai A."/>
            <person name="Masuyama W."/>
            <person name="Sekiguchi M."/>
            <person name="Takeda T."/>
            <person name="Asano K."/>
            <person name="Ohji S."/>
            <person name="Ichikawa N."/>
            <person name="Narita S."/>
            <person name="Aoki N."/>
            <person name="Miura H."/>
            <person name="Matsushita S."/>
            <person name="Sekigawa T."/>
            <person name="Yamagata H."/>
            <person name="Yoshikawa H."/>
            <person name="Udaka S."/>
            <person name="Tanikawa S."/>
            <person name="Fujita N."/>
        </authorList>
    </citation>
    <scope>NUCLEOTIDE SEQUENCE [LARGE SCALE GENOMIC DNA]</scope>
    <source>
        <strain evidence="3">47 / JCM 6285 / NBRC 100599</strain>
    </source>
</reference>
<protein>
    <submittedName>
        <fullName evidence="2">Uncharacterized protein</fullName>
    </submittedName>
</protein>
<organism evidence="2 3">
    <name type="scientific">Brevibacillus brevis (strain 47 / JCM 6285 / NBRC 100599)</name>
    <dbReference type="NCBI Taxonomy" id="358681"/>
    <lineage>
        <taxon>Bacteria</taxon>
        <taxon>Bacillati</taxon>
        <taxon>Bacillota</taxon>
        <taxon>Bacilli</taxon>
        <taxon>Bacillales</taxon>
        <taxon>Paenibacillaceae</taxon>
        <taxon>Brevibacillus</taxon>
    </lineage>
</organism>
<accession>C0ZA87</accession>
<evidence type="ECO:0000256" key="1">
    <source>
        <dbReference type="SAM" id="MobiDB-lite"/>
    </source>
</evidence>
<dbReference type="HOGENOM" id="CLU_1018080_0_0_9"/>
<feature type="compositionally biased region" description="Polar residues" evidence="1">
    <location>
        <begin position="60"/>
        <end position="90"/>
    </location>
</feature>
<dbReference type="RefSeq" id="WP_012685439.1">
    <property type="nucleotide sequence ID" value="NC_012491.1"/>
</dbReference>
<feature type="region of interest" description="Disordered" evidence="1">
    <location>
        <begin position="57"/>
        <end position="95"/>
    </location>
</feature>
<dbReference type="KEGG" id="bbe:BBR47_17190"/>
<proteinExistence type="predicted"/>
<name>C0ZA87_BREBN</name>
<evidence type="ECO:0000313" key="3">
    <source>
        <dbReference type="Proteomes" id="UP000001877"/>
    </source>
</evidence>
<sequence length="273" mass="29520">MAEAKTAKAAKKPGFFKELLTFLLVIAIILGIASGAIFYLSGKNLEDLLGPRPVAKKETNQTAPVNPVSTGQEAGTNQQSNAVPVSSEENGATDAATPTAYPVETQGQQSNVDVGEQVARTALPTQKGALKGTITWQYNDFVGTKPDVNAKILLIRTDFDKNTITDVEEGVFAIGLAPKNSGLFAGKANGYGNYEIGNLPVGEYHITIVSAQTNRNIMLPVDEYPITKLKPYIQKWDAFLSMSLLDKKYHVATITIEEGQTLDFSHDFGNTYF</sequence>
<dbReference type="EMBL" id="AP008955">
    <property type="protein sequence ID" value="BAH42696.1"/>
    <property type="molecule type" value="Genomic_DNA"/>
</dbReference>
<gene>
    <name evidence="2" type="ordered locus">BBR47_17190</name>
</gene>
<evidence type="ECO:0000313" key="2">
    <source>
        <dbReference type="EMBL" id="BAH42696.1"/>
    </source>
</evidence>
<dbReference type="AlphaFoldDB" id="C0ZA87"/>
<keyword evidence="3" id="KW-1185">Reference proteome</keyword>